<proteinExistence type="predicted"/>
<sequence>MGHRTGRTAHCLRERHRQALHSGTAGTDDFDAAYTARVPGESGFRTRTGDSGQNIRVPCGQTETQIRGWSVMRPLPDLYMRAARGPAEEGATVERDGTHPWGGSR</sequence>
<organism evidence="2 3">
    <name type="scientific">Nocardiopsis alba (strain ATCC BAA-2165 / BE74)</name>
    <dbReference type="NCBI Taxonomy" id="1205910"/>
    <lineage>
        <taxon>Bacteria</taxon>
        <taxon>Bacillati</taxon>
        <taxon>Actinomycetota</taxon>
        <taxon>Actinomycetes</taxon>
        <taxon>Streptosporangiales</taxon>
        <taxon>Nocardiopsidaceae</taxon>
        <taxon>Nocardiopsis</taxon>
    </lineage>
</organism>
<evidence type="ECO:0000256" key="1">
    <source>
        <dbReference type="SAM" id="MobiDB-lite"/>
    </source>
</evidence>
<gene>
    <name evidence="2" type="ordered locus">B005_0409</name>
</gene>
<reference evidence="3" key="2">
    <citation type="submission" date="2012-08" db="EMBL/GenBank/DDBJ databases">
        <title>Whole-genome sequence of Nocardiopsis alba strain ATCC BAA-2165 associated with honeybees.</title>
        <authorList>
            <person name="Qiao J."/>
            <person name="Chen L."/>
            <person name="Li Y."/>
            <person name="Wang J."/>
            <person name="Zhang W."/>
            <person name="Chen S."/>
        </authorList>
    </citation>
    <scope>NUCLEOTIDE SEQUENCE [LARGE SCALE GENOMIC DNA]</scope>
    <source>
        <strain evidence="3">ATCC BAA-2165 / BE74</strain>
    </source>
</reference>
<dbReference type="STRING" id="1205910.B005_0409"/>
<evidence type="ECO:0000313" key="3">
    <source>
        <dbReference type="Proteomes" id="UP000003779"/>
    </source>
</evidence>
<dbReference type="KEGG" id="nal:B005_0409"/>
<evidence type="ECO:0000313" key="2">
    <source>
        <dbReference type="EMBL" id="AFR09167.1"/>
    </source>
</evidence>
<accession>J7LF41</accession>
<feature type="region of interest" description="Disordered" evidence="1">
    <location>
        <begin position="84"/>
        <end position="105"/>
    </location>
</feature>
<dbReference type="AlphaFoldDB" id="J7LF41"/>
<dbReference type="HOGENOM" id="CLU_2233679_0_0_11"/>
<dbReference type="Proteomes" id="UP000003779">
    <property type="component" value="Chromosome"/>
</dbReference>
<dbReference type="PATRIC" id="fig|1205910.3.peg.386"/>
<reference evidence="2 3" key="1">
    <citation type="journal article" date="2012" name="J. Bacteriol.">
        <title>Whole-Genome Sequence of Nocardiopsis alba Strain ATCC BAA-2165, Associated with Honeybees.</title>
        <authorList>
            <person name="Qiao J."/>
            <person name="Chen L."/>
            <person name="Li Y."/>
            <person name="Wang J."/>
            <person name="Zhang W."/>
            <person name="Chen S."/>
        </authorList>
    </citation>
    <scope>NUCLEOTIDE SEQUENCE [LARGE SCALE GENOMIC DNA]</scope>
    <source>
        <strain evidence="3">ATCC BAA-2165 / BE74</strain>
    </source>
</reference>
<protein>
    <submittedName>
        <fullName evidence="2">Uncharacterized protein</fullName>
    </submittedName>
</protein>
<name>J7LF41_NOCAA</name>
<dbReference type="EMBL" id="CP003788">
    <property type="protein sequence ID" value="AFR09167.1"/>
    <property type="molecule type" value="Genomic_DNA"/>
</dbReference>